<feature type="transmembrane region" description="Helical" evidence="7">
    <location>
        <begin position="240"/>
        <end position="266"/>
    </location>
</feature>
<evidence type="ECO:0000256" key="7">
    <source>
        <dbReference type="SAM" id="Phobius"/>
    </source>
</evidence>
<feature type="transmembrane region" description="Helical" evidence="7">
    <location>
        <begin position="27"/>
        <end position="50"/>
    </location>
</feature>
<dbReference type="GO" id="GO:0016787">
    <property type="term" value="F:hydrolase activity"/>
    <property type="evidence" value="ECO:0007669"/>
    <property type="project" value="UniProtKB-KW"/>
</dbReference>
<evidence type="ECO:0000313" key="8">
    <source>
        <dbReference type="EMBL" id="EHN10699.1"/>
    </source>
</evidence>
<dbReference type="AlphaFoldDB" id="H0E6K0"/>
<dbReference type="InterPro" id="IPR017039">
    <property type="entry name" value="Virul_fac_BrkB"/>
</dbReference>
<dbReference type="RefSeq" id="WP_007575427.1">
    <property type="nucleotide sequence ID" value="NZ_AGUD01000205.1"/>
</dbReference>
<dbReference type="GO" id="GO:0005886">
    <property type="term" value="C:plasma membrane"/>
    <property type="evidence" value="ECO:0007669"/>
    <property type="project" value="UniProtKB-SubCell"/>
</dbReference>
<evidence type="ECO:0000313" key="9">
    <source>
        <dbReference type="Proteomes" id="UP000005143"/>
    </source>
</evidence>
<evidence type="ECO:0000256" key="6">
    <source>
        <dbReference type="SAM" id="MobiDB-lite"/>
    </source>
</evidence>
<dbReference type="NCBIfam" id="TIGR00765">
    <property type="entry name" value="yihY_not_rbn"/>
    <property type="match status" value="1"/>
</dbReference>
<keyword evidence="2" id="KW-1003">Cell membrane</keyword>
<organism evidence="8 9">
    <name type="scientific">Patulibacter medicamentivorans</name>
    <dbReference type="NCBI Taxonomy" id="1097667"/>
    <lineage>
        <taxon>Bacteria</taxon>
        <taxon>Bacillati</taxon>
        <taxon>Actinomycetota</taxon>
        <taxon>Thermoleophilia</taxon>
        <taxon>Solirubrobacterales</taxon>
        <taxon>Patulibacteraceae</taxon>
        <taxon>Patulibacter</taxon>
    </lineage>
</organism>
<keyword evidence="4 7" id="KW-1133">Transmembrane helix</keyword>
<evidence type="ECO:0000256" key="4">
    <source>
        <dbReference type="ARBA" id="ARBA00022989"/>
    </source>
</evidence>
<dbReference type="OrthoDB" id="9781030at2"/>
<comment type="subcellular location">
    <subcellularLocation>
        <location evidence="1">Cell membrane</location>
        <topology evidence="1">Multi-pass membrane protein</topology>
    </subcellularLocation>
</comment>
<feature type="transmembrane region" description="Helical" evidence="7">
    <location>
        <begin position="132"/>
        <end position="158"/>
    </location>
</feature>
<name>H0E6K0_9ACTN</name>
<dbReference type="Proteomes" id="UP000005143">
    <property type="component" value="Unassembled WGS sequence"/>
</dbReference>
<reference evidence="8 9" key="1">
    <citation type="journal article" date="2013" name="Biodegradation">
        <title>Quantitative proteomic analysis of ibuprofen-degrading Patulibacter sp. strain I11.</title>
        <authorList>
            <person name="Almeida B."/>
            <person name="Kjeldal H."/>
            <person name="Lolas I."/>
            <person name="Knudsen A.D."/>
            <person name="Carvalho G."/>
            <person name="Nielsen K.L."/>
            <person name="Barreto Crespo M.T."/>
            <person name="Stensballe A."/>
            <person name="Nielsen J.L."/>
        </authorList>
    </citation>
    <scope>NUCLEOTIDE SEQUENCE [LARGE SCALE GENOMIC DNA]</scope>
    <source>
        <strain evidence="8 9">I11</strain>
    </source>
</reference>
<evidence type="ECO:0000256" key="2">
    <source>
        <dbReference type="ARBA" id="ARBA00022475"/>
    </source>
</evidence>
<comment type="caution">
    <text evidence="8">The sequence shown here is derived from an EMBL/GenBank/DDBJ whole genome shotgun (WGS) entry which is preliminary data.</text>
</comment>
<dbReference type="PANTHER" id="PTHR30213:SF0">
    <property type="entry name" value="UPF0761 MEMBRANE PROTEIN YIHY"/>
    <property type="match status" value="1"/>
</dbReference>
<evidence type="ECO:0000256" key="5">
    <source>
        <dbReference type="ARBA" id="ARBA00023136"/>
    </source>
</evidence>
<keyword evidence="9" id="KW-1185">Reference proteome</keyword>
<evidence type="ECO:0000256" key="3">
    <source>
        <dbReference type="ARBA" id="ARBA00022692"/>
    </source>
</evidence>
<feature type="transmembrane region" description="Helical" evidence="7">
    <location>
        <begin position="89"/>
        <end position="111"/>
    </location>
</feature>
<keyword evidence="3 7" id="KW-0812">Transmembrane</keyword>
<protein>
    <submittedName>
        <fullName evidence="8">Ribonuclease BN</fullName>
        <ecNumber evidence="8">3.1.-.-</ecNumber>
    </submittedName>
</protein>
<dbReference type="Pfam" id="PF03631">
    <property type="entry name" value="Virul_fac_BrkB"/>
    <property type="match status" value="1"/>
</dbReference>
<feature type="region of interest" description="Disordered" evidence="6">
    <location>
        <begin position="282"/>
        <end position="313"/>
    </location>
</feature>
<dbReference type="PANTHER" id="PTHR30213">
    <property type="entry name" value="INNER MEMBRANE PROTEIN YHJD"/>
    <property type="match status" value="1"/>
</dbReference>
<keyword evidence="8" id="KW-0378">Hydrolase</keyword>
<feature type="transmembrane region" description="Helical" evidence="7">
    <location>
        <begin position="178"/>
        <end position="199"/>
    </location>
</feature>
<gene>
    <name evidence="8" type="ORF">PAI11_24500</name>
</gene>
<accession>H0E6K0</accession>
<keyword evidence="5 7" id="KW-0472">Membrane</keyword>
<dbReference type="EMBL" id="AGUD01000205">
    <property type="protein sequence ID" value="EHN10699.1"/>
    <property type="molecule type" value="Genomic_DNA"/>
</dbReference>
<proteinExistence type="predicted"/>
<feature type="transmembrane region" description="Helical" evidence="7">
    <location>
        <begin position="206"/>
        <end position="228"/>
    </location>
</feature>
<sequence length="313" mass="33930">MRRLVAILKRTVIAFYNDQMTQHAAALTYYGLMSLFPTLLLAISLLGLIGQYPETYDTIMDYLRDVAPRSVVVPIDTSLHNALNNKGGAATGLVISVVVALYGTTGVLESARRALNVVFRVESGRSFLHRKTLDVGFTFVLMTLALATGVFIVVGGGLADDLLGYIGLDESARTIWSIVRWPAALFSAMLGFSLIYYITPDVKHRAFHLVTPGALAGVLLWLLVSYAFSQYFSNVSGASALYGAFTGAILVVVWLWLTSVALLAGAELNEAIERERELARAAEAVDRPTGPDAEPEQLPTAEVPDETPFQGGW</sequence>
<dbReference type="PIRSF" id="PIRSF035875">
    <property type="entry name" value="RNase_BN"/>
    <property type="match status" value="1"/>
</dbReference>
<dbReference type="EC" id="3.1.-.-" evidence="8"/>
<evidence type="ECO:0000256" key="1">
    <source>
        <dbReference type="ARBA" id="ARBA00004651"/>
    </source>
</evidence>